<reference evidence="2 3" key="1">
    <citation type="submission" date="2024-10" db="EMBL/GenBank/DDBJ databases">
        <authorList>
            <person name="Kim D."/>
        </authorList>
    </citation>
    <scope>NUCLEOTIDE SEQUENCE [LARGE SCALE GENOMIC DNA]</scope>
    <source>
        <strain evidence="2">Taebaek</strain>
    </source>
</reference>
<feature type="transmembrane region" description="Helical" evidence="1">
    <location>
        <begin position="6"/>
        <end position="26"/>
    </location>
</feature>
<dbReference type="Proteomes" id="UP001620645">
    <property type="component" value="Unassembled WGS sequence"/>
</dbReference>
<feature type="transmembrane region" description="Helical" evidence="1">
    <location>
        <begin position="114"/>
        <end position="136"/>
    </location>
</feature>
<comment type="caution">
    <text evidence="2">The sequence shown here is derived from an EMBL/GenBank/DDBJ whole genome shotgun (WGS) entry which is preliminary data.</text>
</comment>
<proteinExistence type="predicted"/>
<keyword evidence="1" id="KW-1133">Transmembrane helix</keyword>
<feature type="transmembrane region" description="Helical" evidence="1">
    <location>
        <begin position="69"/>
        <end position="90"/>
    </location>
</feature>
<evidence type="ECO:0000256" key="1">
    <source>
        <dbReference type="SAM" id="Phobius"/>
    </source>
</evidence>
<accession>A0ABD2I8P4</accession>
<feature type="transmembrane region" description="Helical" evidence="1">
    <location>
        <begin position="280"/>
        <end position="306"/>
    </location>
</feature>
<sequence>MGCCGPKVVGVICCVLDILTAIIVFLGYVRQESPNQRIVTGVYCLIHAFSCLMVIFAEDDASRFRPFLFLKPAILIKSLSACITSLIILLNEPSFIVFSHELTKKDKEMSLSQIRILVIFMVVALPPVTVLFAWFYSIIFRAYVELAEKSAPDNANSKGYGDVSAGPTCCCGPFRARIETAIPVFALIGFFFLLDEARGTFFHECLNYCSVYNTFGCLCLVSSIAYLVVSFAQNERNPSLFLPYLIIMPIILIIHLLAIALLLYRIIVGLGSSDPEFYEALHLIIGFFFEISMYTVFHAFFYSIIFRAYKKTKQQKSTSFIANSSSRAEESRVGP</sequence>
<keyword evidence="3" id="KW-1185">Reference proteome</keyword>
<dbReference type="AlphaFoldDB" id="A0ABD2I8P4"/>
<organism evidence="2 3">
    <name type="scientific">Heterodera schachtii</name>
    <name type="common">Sugarbeet cyst nematode worm</name>
    <name type="synonym">Tylenchus schachtii</name>
    <dbReference type="NCBI Taxonomy" id="97005"/>
    <lineage>
        <taxon>Eukaryota</taxon>
        <taxon>Metazoa</taxon>
        <taxon>Ecdysozoa</taxon>
        <taxon>Nematoda</taxon>
        <taxon>Chromadorea</taxon>
        <taxon>Rhabditida</taxon>
        <taxon>Tylenchina</taxon>
        <taxon>Tylenchomorpha</taxon>
        <taxon>Tylenchoidea</taxon>
        <taxon>Heteroderidae</taxon>
        <taxon>Heteroderinae</taxon>
        <taxon>Heterodera</taxon>
    </lineage>
</organism>
<evidence type="ECO:0000313" key="3">
    <source>
        <dbReference type="Proteomes" id="UP001620645"/>
    </source>
</evidence>
<dbReference type="EMBL" id="JBICCN010000351">
    <property type="protein sequence ID" value="KAL3075496.1"/>
    <property type="molecule type" value="Genomic_DNA"/>
</dbReference>
<feature type="transmembrane region" description="Helical" evidence="1">
    <location>
        <begin position="38"/>
        <end position="57"/>
    </location>
</feature>
<name>A0ABD2I8P4_HETSC</name>
<feature type="transmembrane region" description="Helical" evidence="1">
    <location>
        <begin position="211"/>
        <end position="229"/>
    </location>
</feature>
<evidence type="ECO:0000313" key="2">
    <source>
        <dbReference type="EMBL" id="KAL3075496.1"/>
    </source>
</evidence>
<feature type="transmembrane region" description="Helical" evidence="1">
    <location>
        <begin position="241"/>
        <end position="268"/>
    </location>
</feature>
<protein>
    <submittedName>
        <fullName evidence="2">Uncharacterized protein</fullName>
    </submittedName>
</protein>
<keyword evidence="1" id="KW-0812">Transmembrane</keyword>
<gene>
    <name evidence="2" type="ORF">niasHS_012003</name>
</gene>
<keyword evidence="1" id="KW-0472">Membrane</keyword>